<proteinExistence type="predicted"/>
<name>A0A3N9UGV0_9BACI</name>
<dbReference type="RefSeq" id="WP_124763646.1">
    <property type="nucleotide sequence ID" value="NZ_JAFBDY010000003.1"/>
</dbReference>
<dbReference type="OrthoDB" id="2455488at2"/>
<dbReference type="EMBL" id="RRCT01000004">
    <property type="protein sequence ID" value="RQW75344.1"/>
    <property type="molecule type" value="Genomic_DNA"/>
</dbReference>
<accession>A0A3N9UGV0</accession>
<evidence type="ECO:0000313" key="2">
    <source>
        <dbReference type="Proteomes" id="UP000274033"/>
    </source>
</evidence>
<sequence length="62" mass="7389">MEDYKKVLEQLKNGEIEKFEVSKEDFLQFRAVLVKDEHFKHFRGEAKQGGNVIFTFLEKPRS</sequence>
<comment type="caution">
    <text evidence="1">The sequence shown here is derived from an EMBL/GenBank/DDBJ whole genome shotgun (WGS) entry which is preliminary data.</text>
</comment>
<dbReference type="AlphaFoldDB" id="A0A3N9UGV0"/>
<gene>
    <name evidence="1" type="ORF">EBB45_06235</name>
</gene>
<evidence type="ECO:0008006" key="3">
    <source>
        <dbReference type="Google" id="ProtNLM"/>
    </source>
</evidence>
<protein>
    <recommendedName>
        <fullName evidence="3">Abortive phage infection protein</fullName>
    </recommendedName>
</protein>
<evidence type="ECO:0000313" key="1">
    <source>
        <dbReference type="EMBL" id="RQW75344.1"/>
    </source>
</evidence>
<organism evidence="1 2">
    <name type="scientific">Lysinibacillus composti</name>
    <dbReference type="NCBI Taxonomy" id="720633"/>
    <lineage>
        <taxon>Bacteria</taxon>
        <taxon>Bacillati</taxon>
        <taxon>Bacillota</taxon>
        <taxon>Bacilli</taxon>
        <taxon>Bacillales</taxon>
        <taxon>Bacillaceae</taxon>
        <taxon>Lysinibacillus</taxon>
    </lineage>
</organism>
<reference evidence="1 2" key="1">
    <citation type="journal article" date="2013" name="J. Microbiol.">
        <title>Lysinibacillus chungkukjangi sp. nov., isolated from Chungkukjang, Korean fermented soybean food.</title>
        <authorList>
            <person name="Kim S.J."/>
            <person name="Jang Y.H."/>
            <person name="Hamada M."/>
            <person name="Ahn J.H."/>
            <person name="Weon H.Y."/>
            <person name="Suzuki K."/>
            <person name="Whang K.S."/>
            <person name="Kwon S.W."/>
        </authorList>
    </citation>
    <scope>NUCLEOTIDE SEQUENCE [LARGE SCALE GENOMIC DNA]</scope>
    <source>
        <strain evidence="1 2">MCCC 1A12701</strain>
    </source>
</reference>
<dbReference type="Proteomes" id="UP000274033">
    <property type="component" value="Unassembled WGS sequence"/>
</dbReference>
<keyword evidence="2" id="KW-1185">Reference proteome</keyword>